<sequence>MRSIHPRHLRVVTRNVIVAAALVTVLAGCTLLSPERGDSPAPTSTTTDASSATPTATPTPSPVPTNQFVDSGPTEFATGDATELPDGALRYIVQPGDVGNVICERFGRDYWQGYLADADGNPVNGALGCMIVSFPGDVMILTRDTRAEAIKRARLSAPE</sequence>
<keyword evidence="3" id="KW-1185">Reference proteome</keyword>
<name>A0A1T5L1B7_9MICO</name>
<proteinExistence type="predicted"/>
<dbReference type="PROSITE" id="PS51257">
    <property type="entry name" value="PROKAR_LIPOPROTEIN"/>
    <property type="match status" value="1"/>
</dbReference>
<evidence type="ECO:0000256" key="1">
    <source>
        <dbReference type="SAM" id="MobiDB-lite"/>
    </source>
</evidence>
<evidence type="ECO:0000313" key="2">
    <source>
        <dbReference type="EMBL" id="SKC69198.1"/>
    </source>
</evidence>
<reference evidence="2 3" key="1">
    <citation type="submission" date="2017-02" db="EMBL/GenBank/DDBJ databases">
        <authorList>
            <person name="Peterson S.W."/>
        </authorList>
    </citation>
    <scope>NUCLEOTIDE SEQUENCE [LARGE SCALE GENOMIC DNA]</scope>
    <source>
        <strain evidence="2 3">VKM Ac-2059</strain>
    </source>
</reference>
<evidence type="ECO:0000313" key="3">
    <source>
        <dbReference type="Proteomes" id="UP000190857"/>
    </source>
</evidence>
<feature type="compositionally biased region" description="Low complexity" evidence="1">
    <location>
        <begin position="39"/>
        <end position="56"/>
    </location>
</feature>
<gene>
    <name evidence="2" type="ORF">SAMN06309945_2761</name>
</gene>
<accession>A0A1T5L1B7</accession>
<dbReference type="AlphaFoldDB" id="A0A1T5L1B7"/>
<feature type="region of interest" description="Disordered" evidence="1">
    <location>
        <begin position="33"/>
        <end position="65"/>
    </location>
</feature>
<dbReference type="Proteomes" id="UP000190857">
    <property type="component" value="Unassembled WGS sequence"/>
</dbReference>
<organism evidence="2 3">
    <name type="scientific">Okibacterium fritillariae</name>
    <dbReference type="NCBI Taxonomy" id="123320"/>
    <lineage>
        <taxon>Bacteria</taxon>
        <taxon>Bacillati</taxon>
        <taxon>Actinomycetota</taxon>
        <taxon>Actinomycetes</taxon>
        <taxon>Micrococcales</taxon>
        <taxon>Microbacteriaceae</taxon>
        <taxon>Okibacterium</taxon>
    </lineage>
</organism>
<dbReference type="STRING" id="123320.SAMN06309945_2761"/>
<protein>
    <submittedName>
        <fullName evidence="2">Uncharacterized protein</fullName>
    </submittedName>
</protein>
<dbReference type="EMBL" id="FUZP01000003">
    <property type="protein sequence ID" value="SKC69198.1"/>
    <property type="molecule type" value="Genomic_DNA"/>
</dbReference>